<feature type="chain" id="PRO_5047263823" evidence="1">
    <location>
        <begin position="23"/>
        <end position="302"/>
    </location>
</feature>
<accession>A0ABV7Z8D6</accession>
<dbReference type="Proteomes" id="UP001595803">
    <property type="component" value="Unassembled WGS sequence"/>
</dbReference>
<dbReference type="RefSeq" id="WP_322472654.1">
    <property type="nucleotide sequence ID" value="NZ_JBHRZG010000010.1"/>
</dbReference>
<evidence type="ECO:0000313" key="2">
    <source>
        <dbReference type="EMBL" id="MFC3833225.1"/>
    </source>
</evidence>
<dbReference type="EMBL" id="JBHRZG010000010">
    <property type="protein sequence ID" value="MFC3833225.1"/>
    <property type="molecule type" value="Genomic_DNA"/>
</dbReference>
<gene>
    <name evidence="2" type="ORF">ACFOSB_10180</name>
</gene>
<keyword evidence="1" id="KW-0732">Signal</keyword>
<evidence type="ECO:0000313" key="3">
    <source>
        <dbReference type="Proteomes" id="UP001595803"/>
    </source>
</evidence>
<sequence>MKPLSGVAVGLSILLTACPASPAPVPMSRLDVKISGVASAPVVITDSITSAVVFDGTIEGSKTFEALAAGRALRVDGHPVVGYNTPEPQYVTVTSTTAVTLTYTLTPAPVPKPPIGNVRGTVRLSLGTPPAPDSGAVGWTVFYGYSTRGAFQVSPGTVNTQLGFDMVLNEDAGIASAGVGTVVDALTLGCTVTARAISDPAARISPIGAQNDGAFSLYTPGAAELPLYAVVSETDRTRTELVYADRPVTATVKAQCSGAAVTVNLQLTRGWNVVAHGSGHGVAGQVNLTSSGMSPLNLLLIP</sequence>
<evidence type="ECO:0000256" key="1">
    <source>
        <dbReference type="SAM" id="SignalP"/>
    </source>
</evidence>
<comment type="caution">
    <text evidence="2">The sequence shown here is derived from an EMBL/GenBank/DDBJ whole genome shotgun (WGS) entry which is preliminary data.</text>
</comment>
<feature type="signal peptide" evidence="1">
    <location>
        <begin position="1"/>
        <end position="22"/>
    </location>
</feature>
<name>A0ABV7Z8D6_9DEIO</name>
<reference evidence="3" key="1">
    <citation type="journal article" date="2019" name="Int. J. Syst. Evol. Microbiol.">
        <title>The Global Catalogue of Microorganisms (GCM) 10K type strain sequencing project: providing services to taxonomists for standard genome sequencing and annotation.</title>
        <authorList>
            <consortium name="The Broad Institute Genomics Platform"/>
            <consortium name="The Broad Institute Genome Sequencing Center for Infectious Disease"/>
            <person name="Wu L."/>
            <person name="Ma J."/>
        </authorList>
    </citation>
    <scope>NUCLEOTIDE SEQUENCE [LARGE SCALE GENOMIC DNA]</scope>
    <source>
        <strain evidence="3">CCTCC AB 2017081</strain>
    </source>
</reference>
<keyword evidence="3" id="KW-1185">Reference proteome</keyword>
<organism evidence="2 3">
    <name type="scientific">Deinococcus rufus</name>
    <dbReference type="NCBI Taxonomy" id="2136097"/>
    <lineage>
        <taxon>Bacteria</taxon>
        <taxon>Thermotogati</taxon>
        <taxon>Deinococcota</taxon>
        <taxon>Deinococci</taxon>
        <taxon>Deinococcales</taxon>
        <taxon>Deinococcaceae</taxon>
        <taxon>Deinococcus</taxon>
    </lineage>
</organism>
<dbReference type="PROSITE" id="PS51257">
    <property type="entry name" value="PROKAR_LIPOPROTEIN"/>
    <property type="match status" value="1"/>
</dbReference>
<protein>
    <submittedName>
        <fullName evidence="2">Uncharacterized protein</fullName>
    </submittedName>
</protein>
<proteinExistence type="predicted"/>